<evidence type="ECO:0000256" key="6">
    <source>
        <dbReference type="ARBA" id="ARBA00070152"/>
    </source>
</evidence>
<evidence type="ECO:0000256" key="7">
    <source>
        <dbReference type="PROSITE-ProRule" id="PRU00169"/>
    </source>
</evidence>
<dbReference type="Proteomes" id="UP000318422">
    <property type="component" value="Unassembled WGS sequence"/>
</dbReference>
<comment type="function">
    <text evidence="5">Member of the two-component regulatory system BvgS/BvgA. Phosphorylates BvgA via a four-step phosphorelay in response to environmental signals.</text>
</comment>
<dbReference type="InterPro" id="IPR013767">
    <property type="entry name" value="PAS_fold"/>
</dbReference>
<feature type="transmembrane region" description="Helical" evidence="8">
    <location>
        <begin position="159"/>
        <end position="181"/>
    </location>
</feature>
<comment type="caution">
    <text evidence="12">The sequence shown here is derived from an EMBL/GenBank/DDBJ whole genome shotgun (WGS) entry which is preliminary data.</text>
</comment>
<evidence type="ECO:0000313" key="12">
    <source>
        <dbReference type="EMBL" id="GEC96316.1"/>
    </source>
</evidence>
<dbReference type="SUPFAM" id="SSF52172">
    <property type="entry name" value="CheY-like"/>
    <property type="match status" value="1"/>
</dbReference>
<dbReference type="InterPro" id="IPR003661">
    <property type="entry name" value="HisK_dim/P_dom"/>
</dbReference>
<dbReference type="CDD" id="cd16922">
    <property type="entry name" value="HATPase_EvgS-ArcB-TorS-like"/>
    <property type="match status" value="1"/>
</dbReference>
<dbReference type="RefSeq" id="WP_141352494.1">
    <property type="nucleotide sequence ID" value="NZ_BJNV01000040.1"/>
</dbReference>
<dbReference type="FunFam" id="3.30.565.10:FF:000010">
    <property type="entry name" value="Sensor histidine kinase RcsC"/>
    <property type="match status" value="1"/>
</dbReference>
<dbReference type="PRINTS" id="PR00344">
    <property type="entry name" value="BCTRLSENSOR"/>
</dbReference>
<evidence type="ECO:0000259" key="9">
    <source>
        <dbReference type="PROSITE" id="PS50109"/>
    </source>
</evidence>
<dbReference type="NCBIfam" id="TIGR00229">
    <property type="entry name" value="sensory_box"/>
    <property type="match status" value="1"/>
</dbReference>
<dbReference type="InterPro" id="IPR036890">
    <property type="entry name" value="HATPase_C_sf"/>
</dbReference>
<dbReference type="SMART" id="SM00448">
    <property type="entry name" value="REC"/>
    <property type="match status" value="1"/>
</dbReference>
<evidence type="ECO:0000256" key="2">
    <source>
        <dbReference type="ARBA" id="ARBA00012438"/>
    </source>
</evidence>
<keyword evidence="13" id="KW-1185">Reference proteome</keyword>
<dbReference type="SUPFAM" id="SSF47384">
    <property type="entry name" value="Homodimeric domain of signal transducing histidine kinase"/>
    <property type="match status" value="1"/>
</dbReference>
<dbReference type="SMART" id="SM00388">
    <property type="entry name" value="HisKA"/>
    <property type="match status" value="1"/>
</dbReference>
<dbReference type="InterPro" id="IPR011006">
    <property type="entry name" value="CheY-like_superfamily"/>
</dbReference>
<dbReference type="Gene3D" id="3.30.450.20">
    <property type="entry name" value="PAS domain"/>
    <property type="match status" value="1"/>
</dbReference>
<accession>A0A4Y4CVF6</accession>
<dbReference type="Pfam" id="PF02518">
    <property type="entry name" value="HATPase_c"/>
    <property type="match status" value="1"/>
</dbReference>
<feature type="transmembrane region" description="Helical" evidence="8">
    <location>
        <begin position="26"/>
        <end position="50"/>
    </location>
</feature>
<feature type="domain" description="Response regulatory" evidence="10">
    <location>
        <begin position="619"/>
        <end position="739"/>
    </location>
</feature>
<dbReference type="EMBL" id="BJNV01000040">
    <property type="protein sequence ID" value="GEC96316.1"/>
    <property type="molecule type" value="Genomic_DNA"/>
</dbReference>
<organism evidence="12 13">
    <name type="scientific">Zoogloea ramigera</name>
    <dbReference type="NCBI Taxonomy" id="350"/>
    <lineage>
        <taxon>Bacteria</taxon>
        <taxon>Pseudomonadati</taxon>
        <taxon>Pseudomonadota</taxon>
        <taxon>Betaproteobacteria</taxon>
        <taxon>Rhodocyclales</taxon>
        <taxon>Zoogloeaceae</taxon>
        <taxon>Zoogloea</taxon>
    </lineage>
</organism>
<dbReference type="GO" id="GO:0000155">
    <property type="term" value="F:phosphorelay sensor kinase activity"/>
    <property type="evidence" value="ECO:0007669"/>
    <property type="project" value="InterPro"/>
</dbReference>
<keyword evidence="8" id="KW-1133">Transmembrane helix</keyword>
<dbReference type="PROSITE" id="PS50110">
    <property type="entry name" value="RESPONSE_REGULATORY"/>
    <property type="match status" value="1"/>
</dbReference>
<dbReference type="EC" id="2.7.13.3" evidence="2"/>
<dbReference type="Gene3D" id="1.10.287.130">
    <property type="match status" value="1"/>
</dbReference>
<protein>
    <recommendedName>
        <fullName evidence="6">Virulence sensor protein BvgS</fullName>
        <ecNumber evidence="2">2.7.13.3</ecNumber>
    </recommendedName>
</protein>
<feature type="domain" description="Histidine kinase" evidence="9">
    <location>
        <begin position="373"/>
        <end position="593"/>
    </location>
</feature>
<dbReference type="InterPro" id="IPR036097">
    <property type="entry name" value="HisK_dim/P_sf"/>
</dbReference>
<dbReference type="InterPro" id="IPR004358">
    <property type="entry name" value="Sig_transdc_His_kin-like_C"/>
</dbReference>
<dbReference type="InterPro" id="IPR005467">
    <property type="entry name" value="His_kinase_dom"/>
</dbReference>
<dbReference type="SUPFAM" id="SSF55785">
    <property type="entry name" value="PYP-like sensor domain (PAS domain)"/>
    <property type="match status" value="1"/>
</dbReference>
<dbReference type="Pfam" id="PF17149">
    <property type="entry name" value="CHASE5"/>
    <property type="match status" value="1"/>
</dbReference>
<dbReference type="InterPro" id="IPR001789">
    <property type="entry name" value="Sig_transdc_resp-reg_receiver"/>
</dbReference>
<keyword evidence="8" id="KW-0812">Transmembrane</keyword>
<dbReference type="Gene3D" id="3.40.50.2300">
    <property type="match status" value="1"/>
</dbReference>
<dbReference type="Pfam" id="PF00512">
    <property type="entry name" value="HisKA"/>
    <property type="match status" value="1"/>
</dbReference>
<dbReference type="OrthoDB" id="9810730at2"/>
<dbReference type="PROSITE" id="PS50109">
    <property type="entry name" value="HIS_KIN"/>
    <property type="match status" value="1"/>
</dbReference>
<dbReference type="SMART" id="SM00387">
    <property type="entry name" value="HATPase_c"/>
    <property type="match status" value="1"/>
</dbReference>
<dbReference type="Pfam" id="PF00989">
    <property type="entry name" value="PAS"/>
    <property type="match status" value="1"/>
</dbReference>
<feature type="domain" description="PAS" evidence="11">
    <location>
        <begin position="247"/>
        <end position="295"/>
    </location>
</feature>
<name>A0A4Y4CVF6_ZOORA</name>
<evidence type="ECO:0000259" key="11">
    <source>
        <dbReference type="PROSITE" id="PS50112"/>
    </source>
</evidence>
<dbReference type="PANTHER" id="PTHR45339">
    <property type="entry name" value="HYBRID SIGNAL TRANSDUCTION HISTIDINE KINASE J"/>
    <property type="match status" value="1"/>
</dbReference>
<dbReference type="InterPro" id="IPR035965">
    <property type="entry name" value="PAS-like_dom_sf"/>
</dbReference>
<dbReference type="Gene3D" id="3.30.565.10">
    <property type="entry name" value="Histidine kinase-like ATPase, C-terminal domain"/>
    <property type="match status" value="1"/>
</dbReference>
<proteinExistence type="predicted"/>
<dbReference type="CDD" id="cd17546">
    <property type="entry name" value="REC_hyHK_CKI1_RcsC-like"/>
    <property type="match status" value="1"/>
</dbReference>
<dbReference type="InterPro" id="IPR003594">
    <property type="entry name" value="HATPase_dom"/>
</dbReference>
<dbReference type="CDD" id="cd00082">
    <property type="entry name" value="HisKA"/>
    <property type="match status" value="1"/>
</dbReference>
<comment type="catalytic activity">
    <reaction evidence="1">
        <text>ATP + protein L-histidine = ADP + protein N-phospho-L-histidine.</text>
        <dbReference type="EC" id="2.7.13.3"/>
    </reaction>
</comment>
<evidence type="ECO:0000313" key="13">
    <source>
        <dbReference type="Proteomes" id="UP000318422"/>
    </source>
</evidence>
<dbReference type="GO" id="GO:0006355">
    <property type="term" value="P:regulation of DNA-templated transcription"/>
    <property type="evidence" value="ECO:0007669"/>
    <property type="project" value="InterPro"/>
</dbReference>
<evidence type="ECO:0000256" key="8">
    <source>
        <dbReference type="SAM" id="Phobius"/>
    </source>
</evidence>
<dbReference type="AlphaFoldDB" id="A0A4Y4CVF6"/>
<sequence length="746" mass="81252">MSLSTPPQREPLRDRLGLTSHVVRRLLLWAFLVGGIGTLTVSVGESVYAYRQHVDNLAIQLQSIGRFAAPSLAKSAWAFDRDQIELQLKGFTRLPDVSAARLNLKGQEPLHFGARQLSPDTFEHSLPLIYEEDGQLHNLGTLTLVKDLREDRNTIIRQWVTTFAGNALVILLVAIVSVLIYQAVVTRRLVAIARQLRAVTADDLRRLALSPAPTRGPEIRDEIDQLAASIDTLQRTGSTALIAAARNEARYRAVIESISEGMLTADAGGRILSANPAAEAMLGYAGDELRGQTAVELLADSASSLQLATLVGHITEVEARHKAGRRVSAELTVSRMAVPDDIHYVLILRDISERRKAESAEAASVAKSAFLANMSHEIRTPMNAIIGMAHLMRRDGVTPRQAERLDKINIAGQHLLEVINGILDLSKIEAGKFTLDDTALDVAAIVGNVASIVFNQAQAKHLKLLIQTQALPRPLRGDPTRLRQALLNYANNAIKFTASGSVTLRTTLAEETPDSVLVRFEVHDTGIGIAPADINRLFTSFEQADNSTTRQYGGTGLGLAITRKLAQIMGGEAGATSTPGVGSSFWFTARLAKAAGQPGEASTGASAEAALLRQHKGRRILLVEDEEINREVTLGLLENLELEVDIAEDGLQAVEMIEAMLETRPYDVVLMDMQMPRMDGPEATRQIRQLPHCRDLPILAMTANAFAEDKARCFDAGMDDFIAKPVEPDVLFSTLLKWLARPGREG</sequence>
<keyword evidence="4" id="KW-0902">Two-component regulatory system</keyword>
<dbReference type="SMART" id="SM00091">
    <property type="entry name" value="PAS"/>
    <property type="match status" value="1"/>
</dbReference>
<feature type="modified residue" description="4-aspartylphosphate" evidence="7">
    <location>
        <position position="672"/>
    </location>
</feature>
<evidence type="ECO:0000259" key="10">
    <source>
        <dbReference type="PROSITE" id="PS50110"/>
    </source>
</evidence>
<dbReference type="Pfam" id="PF00072">
    <property type="entry name" value="Response_reg"/>
    <property type="match status" value="1"/>
</dbReference>
<dbReference type="CDD" id="cd00130">
    <property type="entry name" value="PAS"/>
    <property type="match status" value="1"/>
</dbReference>
<keyword evidence="8" id="KW-0472">Membrane</keyword>
<dbReference type="SUPFAM" id="SSF55874">
    <property type="entry name" value="ATPase domain of HSP90 chaperone/DNA topoisomerase II/histidine kinase"/>
    <property type="match status" value="1"/>
</dbReference>
<dbReference type="PROSITE" id="PS50112">
    <property type="entry name" value="PAS"/>
    <property type="match status" value="1"/>
</dbReference>
<evidence type="ECO:0000256" key="1">
    <source>
        <dbReference type="ARBA" id="ARBA00000085"/>
    </source>
</evidence>
<reference evidence="12 13" key="1">
    <citation type="submission" date="2019-06" db="EMBL/GenBank/DDBJ databases">
        <title>Whole genome shotgun sequence of Zoogloea ramigera NBRC 15342.</title>
        <authorList>
            <person name="Hosoyama A."/>
            <person name="Uohara A."/>
            <person name="Ohji S."/>
            <person name="Ichikawa N."/>
        </authorList>
    </citation>
    <scope>NUCLEOTIDE SEQUENCE [LARGE SCALE GENOMIC DNA]</scope>
    <source>
        <strain evidence="12 13">NBRC 15342</strain>
    </source>
</reference>
<gene>
    <name evidence="12" type="ORF">ZRA01_23890</name>
</gene>
<dbReference type="InterPro" id="IPR033414">
    <property type="entry name" value="Sensor_dom"/>
</dbReference>
<keyword evidence="3 7" id="KW-0597">Phosphoprotein</keyword>
<dbReference type="InterPro" id="IPR000014">
    <property type="entry name" value="PAS"/>
</dbReference>
<evidence type="ECO:0000256" key="3">
    <source>
        <dbReference type="ARBA" id="ARBA00022553"/>
    </source>
</evidence>
<evidence type="ECO:0000256" key="5">
    <source>
        <dbReference type="ARBA" id="ARBA00058004"/>
    </source>
</evidence>
<evidence type="ECO:0000256" key="4">
    <source>
        <dbReference type="ARBA" id="ARBA00023012"/>
    </source>
</evidence>
<dbReference type="PANTHER" id="PTHR45339:SF3">
    <property type="entry name" value="HISTIDINE KINASE"/>
    <property type="match status" value="1"/>
</dbReference>